<reference evidence="6 7" key="1">
    <citation type="submission" date="2018-02" db="EMBL/GenBank/DDBJ databases">
        <title>Novel Leptospira species isolated from soil and water in Japan.</title>
        <authorList>
            <person name="Nakao R."/>
            <person name="Masuzawa T."/>
        </authorList>
    </citation>
    <scope>NUCLEOTIDE SEQUENCE [LARGE SCALE GENOMIC DNA]</scope>
    <source>
        <strain evidence="6 7">YH101</strain>
    </source>
</reference>
<dbReference type="SMART" id="SM00342">
    <property type="entry name" value="HTH_ARAC"/>
    <property type="match status" value="1"/>
</dbReference>
<evidence type="ECO:0000256" key="4">
    <source>
        <dbReference type="SAM" id="MobiDB-lite"/>
    </source>
</evidence>
<dbReference type="PROSITE" id="PS01124">
    <property type="entry name" value="HTH_ARAC_FAMILY_2"/>
    <property type="match status" value="1"/>
</dbReference>
<proteinExistence type="predicted"/>
<name>A0A2P2E1W5_9LEPT</name>
<dbReference type="Gene3D" id="1.10.10.60">
    <property type="entry name" value="Homeodomain-like"/>
    <property type="match status" value="1"/>
</dbReference>
<feature type="region of interest" description="Disordered" evidence="4">
    <location>
        <begin position="109"/>
        <end position="129"/>
    </location>
</feature>
<evidence type="ECO:0000313" key="7">
    <source>
        <dbReference type="Proteomes" id="UP000245133"/>
    </source>
</evidence>
<dbReference type="GO" id="GO:0003700">
    <property type="term" value="F:DNA-binding transcription factor activity"/>
    <property type="evidence" value="ECO:0007669"/>
    <property type="project" value="InterPro"/>
</dbReference>
<dbReference type="InterPro" id="IPR018060">
    <property type="entry name" value="HTH_AraC"/>
</dbReference>
<keyword evidence="1" id="KW-0805">Transcription regulation</keyword>
<gene>
    <name evidence="6" type="ORF">LPTSP4_24220</name>
</gene>
<keyword evidence="7" id="KW-1185">Reference proteome</keyword>
<evidence type="ECO:0000259" key="5">
    <source>
        <dbReference type="PROSITE" id="PS01124"/>
    </source>
</evidence>
<dbReference type="GO" id="GO:0043565">
    <property type="term" value="F:sequence-specific DNA binding"/>
    <property type="evidence" value="ECO:0007669"/>
    <property type="project" value="InterPro"/>
</dbReference>
<dbReference type="SUPFAM" id="SSF46689">
    <property type="entry name" value="Homeodomain-like"/>
    <property type="match status" value="1"/>
</dbReference>
<protein>
    <submittedName>
        <fullName evidence="6">DNA-binding helix-turn-helix protein</fullName>
    </submittedName>
</protein>
<dbReference type="Pfam" id="PF12833">
    <property type="entry name" value="HTH_18"/>
    <property type="match status" value="1"/>
</dbReference>
<evidence type="ECO:0000313" key="6">
    <source>
        <dbReference type="EMBL" id="GBF50895.1"/>
    </source>
</evidence>
<dbReference type="EMBL" id="BFBB01000007">
    <property type="protein sequence ID" value="GBF50895.1"/>
    <property type="molecule type" value="Genomic_DNA"/>
</dbReference>
<accession>A0A2P2E1W5</accession>
<comment type="caution">
    <text evidence="6">The sequence shown here is derived from an EMBL/GenBank/DDBJ whole genome shotgun (WGS) entry which is preliminary data.</text>
</comment>
<keyword evidence="3" id="KW-0804">Transcription</keyword>
<dbReference type="PANTHER" id="PTHR43280">
    <property type="entry name" value="ARAC-FAMILY TRANSCRIPTIONAL REGULATOR"/>
    <property type="match status" value="1"/>
</dbReference>
<keyword evidence="2 6" id="KW-0238">DNA-binding</keyword>
<feature type="domain" description="HTH araC/xylS-type" evidence="5">
    <location>
        <begin position="13"/>
        <end position="119"/>
    </location>
</feature>
<evidence type="ECO:0000256" key="2">
    <source>
        <dbReference type="ARBA" id="ARBA00023125"/>
    </source>
</evidence>
<sequence>MKNRNLFQNVDLVQITSRLNELLEKERVYLDPNFSEEKAAQLLGITYHQMSDLVNTHYKSNFPSLLNKYRISHAKSLLISEPDMNVTEVGKNSGFGSRSAFYSEFKKQTGSHPNAFKKMNVNSKSKDIS</sequence>
<dbReference type="InterPro" id="IPR009057">
    <property type="entry name" value="Homeodomain-like_sf"/>
</dbReference>
<dbReference type="Proteomes" id="UP000245133">
    <property type="component" value="Unassembled WGS sequence"/>
</dbReference>
<evidence type="ECO:0000256" key="3">
    <source>
        <dbReference type="ARBA" id="ARBA00023163"/>
    </source>
</evidence>
<evidence type="ECO:0000256" key="1">
    <source>
        <dbReference type="ARBA" id="ARBA00023015"/>
    </source>
</evidence>
<dbReference type="AlphaFoldDB" id="A0A2P2E1W5"/>
<dbReference type="PANTHER" id="PTHR43280:SF29">
    <property type="entry name" value="ARAC-FAMILY TRANSCRIPTIONAL REGULATOR"/>
    <property type="match status" value="1"/>
</dbReference>
<organism evidence="6 7">
    <name type="scientific">Leptospira ryugenii</name>
    <dbReference type="NCBI Taxonomy" id="1917863"/>
    <lineage>
        <taxon>Bacteria</taxon>
        <taxon>Pseudomonadati</taxon>
        <taxon>Spirochaetota</taxon>
        <taxon>Spirochaetia</taxon>
        <taxon>Leptospirales</taxon>
        <taxon>Leptospiraceae</taxon>
        <taxon>Leptospira</taxon>
    </lineage>
</organism>